<protein>
    <submittedName>
        <fullName evidence="8">Uncharacterized protein</fullName>
    </submittedName>
</protein>
<comment type="similarity">
    <text evidence="2">Belongs to the NRAMP (TC 2.A.55) family.</text>
</comment>
<feature type="compositionally biased region" description="Polar residues" evidence="6">
    <location>
        <begin position="8"/>
        <end position="20"/>
    </location>
</feature>
<feature type="compositionally biased region" description="Low complexity" evidence="6">
    <location>
        <begin position="161"/>
        <end position="170"/>
    </location>
</feature>
<keyword evidence="4 7" id="KW-1133">Transmembrane helix</keyword>
<evidence type="ECO:0000256" key="7">
    <source>
        <dbReference type="SAM" id="Phobius"/>
    </source>
</evidence>
<evidence type="ECO:0000313" key="9">
    <source>
        <dbReference type="Proteomes" id="UP001603857"/>
    </source>
</evidence>
<accession>A0ABD1NHZ2</accession>
<evidence type="ECO:0000256" key="5">
    <source>
        <dbReference type="ARBA" id="ARBA00023136"/>
    </source>
</evidence>
<comment type="subcellular location">
    <subcellularLocation>
        <location evidence="1">Membrane</location>
        <topology evidence="1">Multi-pass membrane protein</topology>
    </subcellularLocation>
</comment>
<evidence type="ECO:0000256" key="2">
    <source>
        <dbReference type="ARBA" id="ARBA00009965"/>
    </source>
</evidence>
<feature type="transmembrane region" description="Helical" evidence="7">
    <location>
        <begin position="290"/>
        <end position="323"/>
    </location>
</feature>
<evidence type="ECO:0000256" key="1">
    <source>
        <dbReference type="ARBA" id="ARBA00004141"/>
    </source>
</evidence>
<evidence type="ECO:0000256" key="3">
    <source>
        <dbReference type="ARBA" id="ARBA00022692"/>
    </source>
</evidence>
<feature type="transmembrane region" description="Helical" evidence="7">
    <location>
        <begin position="329"/>
        <end position="349"/>
    </location>
</feature>
<proteinExistence type="inferred from homology"/>
<keyword evidence="3 7" id="KW-0812">Transmembrane</keyword>
<organism evidence="8 9">
    <name type="scientific">Flemingia macrophylla</name>
    <dbReference type="NCBI Taxonomy" id="520843"/>
    <lineage>
        <taxon>Eukaryota</taxon>
        <taxon>Viridiplantae</taxon>
        <taxon>Streptophyta</taxon>
        <taxon>Embryophyta</taxon>
        <taxon>Tracheophyta</taxon>
        <taxon>Spermatophyta</taxon>
        <taxon>Magnoliopsida</taxon>
        <taxon>eudicotyledons</taxon>
        <taxon>Gunneridae</taxon>
        <taxon>Pentapetalae</taxon>
        <taxon>rosids</taxon>
        <taxon>fabids</taxon>
        <taxon>Fabales</taxon>
        <taxon>Fabaceae</taxon>
        <taxon>Papilionoideae</taxon>
        <taxon>50 kb inversion clade</taxon>
        <taxon>NPAAA clade</taxon>
        <taxon>indigoferoid/millettioid clade</taxon>
        <taxon>Phaseoleae</taxon>
        <taxon>Flemingia</taxon>
    </lineage>
</organism>
<reference evidence="8 9" key="1">
    <citation type="submission" date="2024-08" db="EMBL/GenBank/DDBJ databases">
        <title>Insights into the chromosomal genome structure of Flemingia macrophylla.</title>
        <authorList>
            <person name="Ding Y."/>
            <person name="Zhao Y."/>
            <person name="Bi W."/>
            <person name="Wu M."/>
            <person name="Zhao G."/>
            <person name="Gong Y."/>
            <person name="Li W."/>
            <person name="Zhang P."/>
        </authorList>
    </citation>
    <scope>NUCLEOTIDE SEQUENCE [LARGE SCALE GENOMIC DNA]</scope>
    <source>
        <strain evidence="8">DYQJB</strain>
        <tissue evidence="8">Leaf</tissue>
    </source>
</reference>
<feature type="transmembrane region" description="Helical" evidence="7">
    <location>
        <begin position="224"/>
        <end position="245"/>
    </location>
</feature>
<dbReference type="InterPro" id="IPR001046">
    <property type="entry name" value="NRAMP_fam"/>
</dbReference>
<dbReference type="Proteomes" id="UP001603857">
    <property type="component" value="Unassembled WGS sequence"/>
</dbReference>
<keyword evidence="9" id="KW-1185">Reference proteome</keyword>
<evidence type="ECO:0000256" key="6">
    <source>
        <dbReference type="SAM" id="MobiDB-lite"/>
    </source>
</evidence>
<dbReference type="AlphaFoldDB" id="A0ABD1NHZ2"/>
<comment type="caution">
    <text evidence="8">The sequence shown here is derived from an EMBL/GenBank/DDBJ whole genome shotgun (WGS) entry which is preliminary data.</text>
</comment>
<gene>
    <name evidence="8" type="ORF">Fmac_001483</name>
</gene>
<feature type="region of interest" description="Disordered" evidence="6">
    <location>
        <begin position="147"/>
        <end position="196"/>
    </location>
</feature>
<keyword evidence="5 7" id="KW-0472">Membrane</keyword>
<dbReference type="PANTHER" id="PTHR11706:SF54">
    <property type="entry name" value="METAL TRANSPORTER NRAMP1"/>
    <property type="match status" value="1"/>
</dbReference>
<sequence length="450" mass="49045">MFPCEATEANTGKDLSSGSTGRELAPGVDFSRRACDSARRHFFLPPSPPLSFFSSPTRASPPTHPASLHRHLPPTHPTPLHRSSHRRRAALRLDAAPRLASTPRRSSPRCRAAPCLAALPPRLASPWHLTAAPCRLAPSCLATSPHPPRPRLAATSPHPPTVVSSFRSPRPSDPFSPHPQRPLLPPPPTSATPFSSPLLPTTLFPPPTPATLFPSPYLCVSTTLVRLGFMALWLILPLNLALVVWQTDLGGEAGKLYLHTWGLGFLFQLHIYPGNIEMDLQSRAQHKYELFWIILVASCAALVIQSMAANLGVVTIIGTAFALNMLFNIPVWICVLLTGLSTMIILALQQYGVRKFLIAFLVFTIAACFMADLGYAKPNAKKVLKGLFIPELKRSGVIGLAISLLGAMVMSHILFLHSALVLSRKIPPSVRGIKVDNFFPFGFFNNLIDI</sequence>
<dbReference type="GO" id="GO:0016020">
    <property type="term" value="C:membrane"/>
    <property type="evidence" value="ECO:0007669"/>
    <property type="project" value="UniProtKB-SubCell"/>
</dbReference>
<feature type="region of interest" description="Disordered" evidence="6">
    <location>
        <begin position="54"/>
        <end position="84"/>
    </location>
</feature>
<feature type="compositionally biased region" description="Pro residues" evidence="6">
    <location>
        <begin position="171"/>
        <end position="190"/>
    </location>
</feature>
<dbReference type="PANTHER" id="PTHR11706">
    <property type="entry name" value="SOLUTE CARRIER PROTEIN FAMILY 11 MEMBER"/>
    <property type="match status" value="1"/>
</dbReference>
<evidence type="ECO:0000256" key="4">
    <source>
        <dbReference type="ARBA" id="ARBA00022989"/>
    </source>
</evidence>
<dbReference type="PRINTS" id="PR00447">
    <property type="entry name" value="NATRESASSCMP"/>
</dbReference>
<feature type="transmembrane region" description="Helical" evidence="7">
    <location>
        <begin position="396"/>
        <end position="422"/>
    </location>
</feature>
<feature type="transmembrane region" description="Helical" evidence="7">
    <location>
        <begin position="356"/>
        <end position="376"/>
    </location>
</feature>
<dbReference type="Pfam" id="PF01566">
    <property type="entry name" value="Nramp"/>
    <property type="match status" value="1"/>
</dbReference>
<feature type="region of interest" description="Disordered" evidence="6">
    <location>
        <begin position="1"/>
        <end position="28"/>
    </location>
</feature>
<dbReference type="EMBL" id="JBGMDY010000001">
    <property type="protein sequence ID" value="KAL2347483.1"/>
    <property type="molecule type" value="Genomic_DNA"/>
</dbReference>
<evidence type="ECO:0000313" key="8">
    <source>
        <dbReference type="EMBL" id="KAL2347483.1"/>
    </source>
</evidence>
<name>A0ABD1NHZ2_9FABA</name>